<dbReference type="OrthoDB" id="9803968at2"/>
<proteinExistence type="inferred from homology"/>
<protein>
    <submittedName>
        <fullName evidence="5">Acyl-CoA synthetase</fullName>
    </submittedName>
</protein>
<organism evidence="5 6">
    <name type="scientific">Seongchinamella sediminis</name>
    <dbReference type="NCBI Taxonomy" id="2283635"/>
    <lineage>
        <taxon>Bacteria</taxon>
        <taxon>Pseudomonadati</taxon>
        <taxon>Pseudomonadota</taxon>
        <taxon>Gammaproteobacteria</taxon>
        <taxon>Cellvibrionales</taxon>
        <taxon>Halieaceae</taxon>
        <taxon>Seongchinamella</taxon>
    </lineage>
</organism>
<evidence type="ECO:0000256" key="1">
    <source>
        <dbReference type="ARBA" id="ARBA00006432"/>
    </source>
</evidence>
<dbReference type="InterPro" id="IPR000873">
    <property type="entry name" value="AMP-dep_synth/lig_dom"/>
</dbReference>
<dbReference type="RefSeq" id="WP_117957626.1">
    <property type="nucleotide sequence ID" value="NZ_QRAN01000042.1"/>
</dbReference>
<dbReference type="Gene3D" id="3.30.300.30">
    <property type="match status" value="1"/>
</dbReference>
<dbReference type="Gene3D" id="3.40.50.12780">
    <property type="entry name" value="N-terminal domain of ligase-like"/>
    <property type="match status" value="1"/>
</dbReference>
<dbReference type="GO" id="GO:0031956">
    <property type="term" value="F:medium-chain fatty acid-CoA ligase activity"/>
    <property type="evidence" value="ECO:0007669"/>
    <property type="project" value="TreeGrafter"/>
</dbReference>
<evidence type="ECO:0000259" key="4">
    <source>
        <dbReference type="Pfam" id="PF13193"/>
    </source>
</evidence>
<dbReference type="InterPro" id="IPR025110">
    <property type="entry name" value="AMP-bd_C"/>
</dbReference>
<keyword evidence="6" id="KW-1185">Reference proteome</keyword>
<evidence type="ECO:0000259" key="3">
    <source>
        <dbReference type="Pfam" id="PF00501"/>
    </source>
</evidence>
<name>A0A3L7DTT7_9GAMM</name>
<dbReference type="SUPFAM" id="SSF56801">
    <property type="entry name" value="Acetyl-CoA synthetase-like"/>
    <property type="match status" value="1"/>
</dbReference>
<reference evidence="5 6" key="1">
    <citation type="submission" date="2018-07" db="EMBL/GenBank/DDBJ databases">
        <title>Halioglobus sp. genome submission.</title>
        <authorList>
            <person name="Ye M.-Q."/>
            <person name="Du Z.-J."/>
        </authorList>
    </citation>
    <scope>NUCLEOTIDE SEQUENCE [LARGE SCALE GENOMIC DNA]</scope>
    <source>
        <strain evidence="5 6">U0301</strain>
    </source>
</reference>
<dbReference type="EMBL" id="QRAN01000042">
    <property type="protein sequence ID" value="RLQ20185.1"/>
    <property type="molecule type" value="Genomic_DNA"/>
</dbReference>
<dbReference type="GO" id="GO:0006631">
    <property type="term" value="P:fatty acid metabolic process"/>
    <property type="evidence" value="ECO:0007669"/>
    <property type="project" value="TreeGrafter"/>
</dbReference>
<comment type="similarity">
    <text evidence="1">Belongs to the ATP-dependent AMP-binding enzyme family.</text>
</comment>
<sequence length="517" mass="57193">MLQLGFWHLAQQNPDALALVDPEGREWSRGDLFKECNRIAHGLRALGLQKGDSVAALLPNCAEFLALNLAVTQLGMYLVPINWHLAASEVAYILKDSGAKVFVSHARIEGVASAAATEVGLASEACFSIGDLKGFRHYQELVKDQPVSLPEERLGGMVRNYTSGTTGNPKAVVRAAWEIDPETMAQSMTGMLALFGIAPEDDNVHFCGSPLYHTGVMVWAINSLHFGHAVVMVEKWDAQGMLAAIDRYKVTTSHMVPTQFTRLLKLPDEIKARYDVSSTRHMIHAAAPCPPDIKRAMIDWWGLSIFEYYAATEGGGTLVGPREWLQHPGTVGKAWPGADIKIVDDEGQDVPTGEKGTVYMLMSDVGRFEYKGDKAKTEKDRLGDYFTAGDVGYLNDEGYLFLCDRKIDMIISGGANIYPAEIENVLILHPKVADCCVFGIPNSDWGEEIKAVVQPASGVPTGEDLSNELITFCADKLAKMKLPRSFDYLKELPRDPNGKLYKRRLRDPYWEKENRQL</sequence>
<accession>A0A3L7DTT7</accession>
<keyword evidence="2" id="KW-0436">Ligase</keyword>
<dbReference type="Pfam" id="PF13193">
    <property type="entry name" value="AMP-binding_C"/>
    <property type="match status" value="1"/>
</dbReference>
<dbReference type="Pfam" id="PF00501">
    <property type="entry name" value="AMP-binding"/>
    <property type="match status" value="1"/>
</dbReference>
<dbReference type="InterPro" id="IPR045851">
    <property type="entry name" value="AMP-bd_C_sf"/>
</dbReference>
<dbReference type="InterPro" id="IPR042099">
    <property type="entry name" value="ANL_N_sf"/>
</dbReference>
<evidence type="ECO:0000256" key="2">
    <source>
        <dbReference type="ARBA" id="ARBA00022598"/>
    </source>
</evidence>
<comment type="caution">
    <text evidence="5">The sequence shown here is derived from an EMBL/GenBank/DDBJ whole genome shotgun (WGS) entry which is preliminary data.</text>
</comment>
<dbReference type="Proteomes" id="UP000265509">
    <property type="component" value="Unassembled WGS sequence"/>
</dbReference>
<dbReference type="AlphaFoldDB" id="A0A3L7DTT7"/>
<feature type="domain" description="AMP-binding enzyme C-terminal" evidence="4">
    <location>
        <begin position="421"/>
        <end position="499"/>
    </location>
</feature>
<dbReference type="PANTHER" id="PTHR43201">
    <property type="entry name" value="ACYL-COA SYNTHETASE"/>
    <property type="match status" value="1"/>
</dbReference>
<feature type="domain" description="AMP-dependent synthetase/ligase" evidence="3">
    <location>
        <begin position="7"/>
        <end position="360"/>
    </location>
</feature>
<dbReference type="PANTHER" id="PTHR43201:SF5">
    <property type="entry name" value="MEDIUM-CHAIN ACYL-COA LIGASE ACSF2, MITOCHONDRIAL"/>
    <property type="match status" value="1"/>
</dbReference>
<gene>
    <name evidence="5" type="ORF">DWB85_19005</name>
</gene>
<evidence type="ECO:0000313" key="5">
    <source>
        <dbReference type="EMBL" id="RLQ20185.1"/>
    </source>
</evidence>
<evidence type="ECO:0000313" key="6">
    <source>
        <dbReference type="Proteomes" id="UP000265509"/>
    </source>
</evidence>